<dbReference type="AlphaFoldDB" id="A0A915JB37"/>
<keyword evidence="1" id="KW-1185">Reference proteome</keyword>
<protein>
    <submittedName>
        <fullName evidence="2">Uncharacterized protein</fullName>
    </submittedName>
</protein>
<proteinExistence type="predicted"/>
<accession>A0A915JB37</accession>
<dbReference type="Proteomes" id="UP000887565">
    <property type="component" value="Unplaced"/>
</dbReference>
<organism evidence="1 2">
    <name type="scientific">Romanomermis culicivorax</name>
    <name type="common">Nematode worm</name>
    <dbReference type="NCBI Taxonomy" id="13658"/>
    <lineage>
        <taxon>Eukaryota</taxon>
        <taxon>Metazoa</taxon>
        <taxon>Ecdysozoa</taxon>
        <taxon>Nematoda</taxon>
        <taxon>Enoplea</taxon>
        <taxon>Dorylaimia</taxon>
        <taxon>Mermithida</taxon>
        <taxon>Mermithoidea</taxon>
        <taxon>Mermithidae</taxon>
        <taxon>Romanomermis</taxon>
    </lineage>
</organism>
<dbReference type="WBParaSite" id="nRc.2.0.1.t23708-RA">
    <property type="protein sequence ID" value="nRc.2.0.1.t23708-RA"/>
    <property type="gene ID" value="nRc.2.0.1.g23708"/>
</dbReference>
<name>A0A915JB37_ROMCU</name>
<evidence type="ECO:0000313" key="2">
    <source>
        <dbReference type="WBParaSite" id="nRc.2.0.1.t23708-RA"/>
    </source>
</evidence>
<reference evidence="2" key="1">
    <citation type="submission" date="2022-11" db="UniProtKB">
        <authorList>
            <consortium name="WormBaseParasite"/>
        </authorList>
    </citation>
    <scope>IDENTIFICATION</scope>
</reference>
<sequence length="62" mass="7362">MLENESSPNLLPVEMFRCHLFCRCRTIDAEIPTKEYLWPAILIILTQRTPEKRIETVRLQFG</sequence>
<evidence type="ECO:0000313" key="1">
    <source>
        <dbReference type="Proteomes" id="UP000887565"/>
    </source>
</evidence>